<sequence length="422" mass="47671">MGNTFSQGQLSQIDAAFQLNRFLGLAVSYSLTANPRRLEHYNYTYWTGDLVSLLFRGGLKNFLVAPQFPMYVSPKERELDAPPSFDSSMITEADADARGVYVDIAIVMPILQPRLGASVKEDWGTLAPKIANQSMASFFTNILPTRLGSLSPRCVSVPGFIAPVVVELKRLPVRSAKNVDEYCTNLAGLLMSGKGQAEEQAICLFSSARFATQDDVFIVAGAGEYYQICWVTRRWAWKKLGGSKSKGYIVQRLKRVKADDVTEHVDDDGDWTLQKDAMMYNDPLSVADMQIILRKERYEARSAKKEQVAEKAAAAREEGPSADRTVPLFSKTALNAVHRQKHQQELFESRTPEKYMEYAQGVIRIIENDRDDELKTIKTPWSRVLQLGSSESNQFMDMIQTHIRKIEKAEDKRREQTMFPSQ</sequence>
<reference evidence="1" key="1">
    <citation type="submission" date="2023-03" db="EMBL/GenBank/DDBJ databases">
        <title>Massive genome expansion in bonnet fungi (Mycena s.s.) driven by repeated elements and novel gene families across ecological guilds.</title>
        <authorList>
            <consortium name="Lawrence Berkeley National Laboratory"/>
            <person name="Harder C.B."/>
            <person name="Miyauchi S."/>
            <person name="Viragh M."/>
            <person name="Kuo A."/>
            <person name="Thoen E."/>
            <person name="Andreopoulos B."/>
            <person name="Lu D."/>
            <person name="Skrede I."/>
            <person name="Drula E."/>
            <person name="Henrissat B."/>
            <person name="Morin E."/>
            <person name="Kohler A."/>
            <person name="Barry K."/>
            <person name="LaButti K."/>
            <person name="Morin E."/>
            <person name="Salamov A."/>
            <person name="Lipzen A."/>
            <person name="Mereny Z."/>
            <person name="Hegedus B."/>
            <person name="Baldrian P."/>
            <person name="Stursova M."/>
            <person name="Weitz H."/>
            <person name="Taylor A."/>
            <person name="Grigoriev I.V."/>
            <person name="Nagy L.G."/>
            <person name="Martin F."/>
            <person name="Kauserud H."/>
        </authorList>
    </citation>
    <scope>NUCLEOTIDE SEQUENCE</scope>
    <source>
        <strain evidence="1">9284</strain>
    </source>
</reference>
<gene>
    <name evidence="1" type="ORF">FB45DRAFT_1116007</name>
</gene>
<dbReference type="Proteomes" id="UP001221142">
    <property type="component" value="Unassembled WGS sequence"/>
</dbReference>
<name>A0AAD7FYS2_9AGAR</name>
<evidence type="ECO:0000313" key="2">
    <source>
        <dbReference type="Proteomes" id="UP001221142"/>
    </source>
</evidence>
<evidence type="ECO:0000313" key="1">
    <source>
        <dbReference type="EMBL" id="KAJ7644508.1"/>
    </source>
</evidence>
<comment type="caution">
    <text evidence="1">The sequence shown here is derived from an EMBL/GenBank/DDBJ whole genome shotgun (WGS) entry which is preliminary data.</text>
</comment>
<proteinExistence type="predicted"/>
<protein>
    <submittedName>
        <fullName evidence="1">Uncharacterized protein</fullName>
    </submittedName>
</protein>
<dbReference type="AlphaFoldDB" id="A0AAD7FYS2"/>
<organism evidence="1 2">
    <name type="scientific">Roridomyces roridus</name>
    <dbReference type="NCBI Taxonomy" id="1738132"/>
    <lineage>
        <taxon>Eukaryota</taxon>
        <taxon>Fungi</taxon>
        <taxon>Dikarya</taxon>
        <taxon>Basidiomycota</taxon>
        <taxon>Agaricomycotina</taxon>
        <taxon>Agaricomycetes</taxon>
        <taxon>Agaricomycetidae</taxon>
        <taxon>Agaricales</taxon>
        <taxon>Marasmiineae</taxon>
        <taxon>Mycenaceae</taxon>
        <taxon>Roridomyces</taxon>
    </lineage>
</organism>
<keyword evidence="2" id="KW-1185">Reference proteome</keyword>
<accession>A0AAD7FYS2</accession>
<dbReference type="EMBL" id="JARKIF010000003">
    <property type="protein sequence ID" value="KAJ7644508.1"/>
    <property type="molecule type" value="Genomic_DNA"/>
</dbReference>